<evidence type="ECO:0000313" key="2">
    <source>
        <dbReference type="EMBL" id="CAF3603819.1"/>
    </source>
</evidence>
<protein>
    <submittedName>
        <fullName evidence="1">Uncharacterized protein</fullName>
    </submittedName>
</protein>
<sequence length="134" mass="15491">MNTPTLYPTTIVNEYEFSRKNRQLCYVPSGSCTYAASGLWFGFGAVPPGKYELTECKKDDKRNIYQCKCTEIHSEESDEKKEKKSHSHLHAAKYVIKEPERSLVSRIFPLRYRHAIVTPKTVDLFNGDRITVKK</sequence>
<evidence type="ECO:0000313" key="1">
    <source>
        <dbReference type="EMBL" id="CAF0817578.1"/>
    </source>
</evidence>
<reference evidence="1" key="1">
    <citation type="submission" date="2021-02" db="EMBL/GenBank/DDBJ databases">
        <authorList>
            <person name="Nowell W R."/>
        </authorList>
    </citation>
    <scope>NUCLEOTIDE SEQUENCE</scope>
</reference>
<proteinExistence type="predicted"/>
<dbReference type="EMBL" id="CAJNOQ010000584">
    <property type="protein sequence ID" value="CAF0817578.1"/>
    <property type="molecule type" value="Genomic_DNA"/>
</dbReference>
<dbReference type="EMBL" id="CAJOBC010000584">
    <property type="protein sequence ID" value="CAF3603819.1"/>
    <property type="molecule type" value="Genomic_DNA"/>
</dbReference>
<keyword evidence="3" id="KW-1185">Reference proteome</keyword>
<evidence type="ECO:0000313" key="3">
    <source>
        <dbReference type="Proteomes" id="UP000663829"/>
    </source>
</evidence>
<accession>A0A813U2K4</accession>
<dbReference type="AlphaFoldDB" id="A0A813U2K4"/>
<name>A0A813U2K4_9BILA</name>
<dbReference type="Proteomes" id="UP000681722">
    <property type="component" value="Unassembled WGS sequence"/>
</dbReference>
<gene>
    <name evidence="1" type="ORF">GPM918_LOCUS4372</name>
    <name evidence="2" type="ORF">SRO942_LOCUS4373</name>
</gene>
<comment type="caution">
    <text evidence="1">The sequence shown here is derived from an EMBL/GenBank/DDBJ whole genome shotgun (WGS) entry which is preliminary data.</text>
</comment>
<organism evidence="1 3">
    <name type="scientific">Didymodactylos carnosus</name>
    <dbReference type="NCBI Taxonomy" id="1234261"/>
    <lineage>
        <taxon>Eukaryota</taxon>
        <taxon>Metazoa</taxon>
        <taxon>Spiralia</taxon>
        <taxon>Gnathifera</taxon>
        <taxon>Rotifera</taxon>
        <taxon>Eurotatoria</taxon>
        <taxon>Bdelloidea</taxon>
        <taxon>Philodinida</taxon>
        <taxon>Philodinidae</taxon>
        <taxon>Didymodactylos</taxon>
    </lineage>
</organism>
<dbReference type="Proteomes" id="UP000663829">
    <property type="component" value="Unassembled WGS sequence"/>
</dbReference>